<evidence type="ECO:0000313" key="4">
    <source>
        <dbReference type="EMBL" id="MDQ0256743.1"/>
    </source>
</evidence>
<dbReference type="EMBL" id="JAUSUG010000019">
    <property type="protein sequence ID" value="MDQ0256743.1"/>
    <property type="molecule type" value="Genomic_DNA"/>
</dbReference>
<evidence type="ECO:0000259" key="3">
    <source>
        <dbReference type="PROSITE" id="PS51186"/>
    </source>
</evidence>
<dbReference type="PROSITE" id="PS51186">
    <property type="entry name" value="GNAT"/>
    <property type="match status" value="1"/>
</dbReference>
<feature type="domain" description="N-acetyltransferase" evidence="3">
    <location>
        <begin position="1"/>
        <end position="168"/>
    </location>
</feature>
<dbReference type="Proteomes" id="UP001230005">
    <property type="component" value="Unassembled WGS sequence"/>
</dbReference>
<organism evidence="4 5">
    <name type="scientific">Evansella vedderi</name>
    <dbReference type="NCBI Taxonomy" id="38282"/>
    <lineage>
        <taxon>Bacteria</taxon>
        <taxon>Bacillati</taxon>
        <taxon>Bacillota</taxon>
        <taxon>Bacilli</taxon>
        <taxon>Bacillales</taxon>
        <taxon>Bacillaceae</taxon>
        <taxon>Evansella</taxon>
    </lineage>
</organism>
<dbReference type="InterPro" id="IPR016181">
    <property type="entry name" value="Acyl_CoA_acyltransferase"/>
</dbReference>
<dbReference type="Pfam" id="PF00583">
    <property type="entry name" value="Acetyltransf_1"/>
    <property type="match status" value="1"/>
</dbReference>
<evidence type="ECO:0000313" key="5">
    <source>
        <dbReference type="Proteomes" id="UP001230005"/>
    </source>
</evidence>
<sequence length="168" mass="19119">MKIRDASKEEREEIRRQRVDAYKEHADKIPEAHWEALKQVITSEADNLPGVELIVAEEEGDLLGSVALFPAKTDAYEGHVEELDYPEIRLLAVVPFAQGKGVASHLITECIRRTKEKGYDSIGLHTGEFMKGALKLYERFGFERQPQYDFEPADDGIIVKAYRLKLTD</sequence>
<evidence type="ECO:0000256" key="2">
    <source>
        <dbReference type="ARBA" id="ARBA00023315"/>
    </source>
</evidence>
<keyword evidence="2" id="KW-0012">Acyltransferase</keyword>
<keyword evidence="5" id="KW-1185">Reference proteome</keyword>
<gene>
    <name evidence="4" type="ORF">J2S74_004165</name>
</gene>
<evidence type="ECO:0000256" key="1">
    <source>
        <dbReference type="ARBA" id="ARBA00022679"/>
    </source>
</evidence>
<dbReference type="Gene3D" id="3.40.630.30">
    <property type="match status" value="1"/>
</dbReference>
<dbReference type="SUPFAM" id="SSF55729">
    <property type="entry name" value="Acyl-CoA N-acyltransferases (Nat)"/>
    <property type="match status" value="1"/>
</dbReference>
<accession>A0ABT9ZZS1</accession>
<dbReference type="CDD" id="cd04301">
    <property type="entry name" value="NAT_SF"/>
    <property type="match status" value="1"/>
</dbReference>
<dbReference type="InterPro" id="IPR050832">
    <property type="entry name" value="Bact_Acetyltransf"/>
</dbReference>
<dbReference type="PANTHER" id="PTHR43877:SF2">
    <property type="entry name" value="AMINOALKYLPHOSPHONATE N-ACETYLTRANSFERASE-RELATED"/>
    <property type="match status" value="1"/>
</dbReference>
<protein>
    <submittedName>
        <fullName evidence="4">GNAT superfamily N-acetyltransferase</fullName>
    </submittedName>
</protein>
<dbReference type="InterPro" id="IPR000182">
    <property type="entry name" value="GNAT_dom"/>
</dbReference>
<proteinExistence type="predicted"/>
<dbReference type="RefSeq" id="WP_307329366.1">
    <property type="nucleotide sequence ID" value="NZ_JAUSUG010000019.1"/>
</dbReference>
<comment type="caution">
    <text evidence="4">The sequence shown here is derived from an EMBL/GenBank/DDBJ whole genome shotgun (WGS) entry which is preliminary data.</text>
</comment>
<name>A0ABT9ZZS1_9BACI</name>
<reference evidence="4 5" key="1">
    <citation type="submission" date="2023-07" db="EMBL/GenBank/DDBJ databases">
        <title>Genomic Encyclopedia of Type Strains, Phase IV (KMG-IV): sequencing the most valuable type-strain genomes for metagenomic binning, comparative biology and taxonomic classification.</title>
        <authorList>
            <person name="Goeker M."/>
        </authorList>
    </citation>
    <scope>NUCLEOTIDE SEQUENCE [LARGE SCALE GENOMIC DNA]</scope>
    <source>
        <strain evidence="4 5">DSM 9768</strain>
    </source>
</reference>
<keyword evidence="1" id="KW-0808">Transferase</keyword>
<dbReference type="PANTHER" id="PTHR43877">
    <property type="entry name" value="AMINOALKYLPHOSPHONATE N-ACETYLTRANSFERASE-RELATED-RELATED"/>
    <property type="match status" value="1"/>
</dbReference>